<reference evidence="1" key="1">
    <citation type="journal article" date="2019" name="PLoS Negl. Trop. Dis.">
        <title>Revisiting the worldwide diversity of Leptospira species in the environment.</title>
        <authorList>
            <person name="Vincent A.T."/>
            <person name="Schiettekatte O."/>
            <person name="Bourhy P."/>
            <person name="Veyrier F.J."/>
            <person name="Picardeau M."/>
        </authorList>
    </citation>
    <scope>NUCLEOTIDE SEQUENCE [LARGE SCALE GENOMIC DNA]</scope>
    <source>
        <strain evidence="1">201800277</strain>
    </source>
</reference>
<comment type="caution">
    <text evidence="1">The sequence shown here is derived from an EMBL/GenBank/DDBJ whole genome shotgun (WGS) entry which is preliminary data.</text>
</comment>
<dbReference type="Gene3D" id="3.40.50.1110">
    <property type="entry name" value="SGNH hydrolase"/>
    <property type="match status" value="1"/>
</dbReference>
<gene>
    <name evidence="1" type="ORF">EHQ30_05695</name>
</gene>
<organism evidence="1 2">
    <name type="scientific">Leptospira brenneri</name>
    <dbReference type="NCBI Taxonomy" id="2023182"/>
    <lineage>
        <taxon>Bacteria</taxon>
        <taxon>Pseudomonadati</taxon>
        <taxon>Spirochaetota</taxon>
        <taxon>Spirochaetia</taxon>
        <taxon>Leptospirales</taxon>
        <taxon>Leptospiraceae</taxon>
        <taxon>Leptospira</taxon>
    </lineage>
</organism>
<dbReference type="EMBL" id="RQFP01000001">
    <property type="protein sequence ID" value="TGK96115.1"/>
    <property type="molecule type" value="Genomic_DNA"/>
</dbReference>
<accession>A0A2M9Y5U6</accession>
<dbReference type="Pfam" id="PF00657">
    <property type="entry name" value="Lipase_GDSL"/>
    <property type="match status" value="1"/>
</dbReference>
<dbReference type="RefSeq" id="WP_100788935.1">
    <property type="nucleotide sequence ID" value="NZ_NPDQ01000001.1"/>
</dbReference>
<dbReference type="SUPFAM" id="SSF52266">
    <property type="entry name" value="SGNH hydrolase"/>
    <property type="match status" value="1"/>
</dbReference>
<dbReference type="GO" id="GO:0016788">
    <property type="term" value="F:hydrolase activity, acting on ester bonds"/>
    <property type="evidence" value="ECO:0007669"/>
    <property type="project" value="InterPro"/>
</dbReference>
<dbReference type="Proteomes" id="UP000297891">
    <property type="component" value="Unassembled WGS sequence"/>
</dbReference>
<dbReference type="OrthoDB" id="333222at2"/>
<dbReference type="InterPro" id="IPR001087">
    <property type="entry name" value="GDSL"/>
</dbReference>
<proteinExistence type="predicted"/>
<evidence type="ECO:0000313" key="2">
    <source>
        <dbReference type="Proteomes" id="UP000297891"/>
    </source>
</evidence>
<dbReference type="AlphaFoldDB" id="A0A2M9Y5U6"/>
<sequence>MKKIKYTLLLGILTFLIHCDTKKEYLEDISTHFLCYTYAICNGETPAKTGIIGDSWADILLGYPLVETLRPQLENRFQYKFVGATLGGKTLQQVVNQGLQFQVIDQGGADMKVIILSLGGNDIQDNLSEYIGKIDTVQAQRFATIKANLKQLVITGNAYKISKFGGAPIKWIIHGYDYPNPFMPPVIPGSDEGCKTKFDRVGLVVPDAAAFTATQLDAFNNLLVDVSREEPSFIYVDLRNTLGGKPFSRAEFMLDCIHANNLGYSLLADKLARLIYPITNVGF</sequence>
<name>A0A2M9Y5U6_9LEPT</name>
<evidence type="ECO:0000313" key="1">
    <source>
        <dbReference type="EMBL" id="TGK96115.1"/>
    </source>
</evidence>
<protein>
    <submittedName>
        <fullName evidence="1">SGNH/GDSL hydrolase family protein</fullName>
    </submittedName>
</protein>
<keyword evidence="2" id="KW-1185">Reference proteome</keyword>
<dbReference type="InterPro" id="IPR036514">
    <property type="entry name" value="SGNH_hydro_sf"/>
</dbReference>
<dbReference type="CDD" id="cd00229">
    <property type="entry name" value="SGNH_hydrolase"/>
    <property type="match status" value="1"/>
</dbReference>
<keyword evidence="1" id="KW-0378">Hydrolase</keyword>